<dbReference type="PANTHER" id="PTHR43695">
    <property type="entry name" value="PUTATIVE (AFU_ORTHOLOGUE AFUA_2G17250)-RELATED"/>
    <property type="match status" value="1"/>
</dbReference>
<evidence type="ECO:0000313" key="5">
    <source>
        <dbReference type="EMBL" id="MEL1240914.1"/>
    </source>
</evidence>
<dbReference type="Proteomes" id="UP001398556">
    <property type="component" value="Unassembled WGS sequence"/>
</dbReference>
<dbReference type="EMBL" id="JBBYHU010000011">
    <property type="protein sequence ID" value="MEL1240914.1"/>
    <property type="molecule type" value="Genomic_DNA"/>
</dbReference>
<keyword evidence="6" id="KW-1185">Reference proteome</keyword>
<dbReference type="Gene3D" id="3.40.50.1110">
    <property type="entry name" value="SGNH hydrolase"/>
    <property type="match status" value="1"/>
</dbReference>
<keyword evidence="2" id="KW-0378">Hydrolase</keyword>
<dbReference type="RefSeq" id="WP_341700141.1">
    <property type="nucleotide sequence ID" value="NZ_JBBYHU010000011.1"/>
</dbReference>
<feature type="signal peptide" evidence="3">
    <location>
        <begin position="1"/>
        <end position="20"/>
    </location>
</feature>
<keyword evidence="3" id="KW-0732">Signal</keyword>
<dbReference type="SUPFAM" id="SSF49785">
    <property type="entry name" value="Galactose-binding domain-like"/>
    <property type="match status" value="1"/>
</dbReference>
<reference evidence="5 6" key="1">
    <citation type="submission" date="2024-04" db="EMBL/GenBank/DDBJ databases">
        <title>Flavobacterium sp. DGU99 16S ribosomal RNA gene Genome sequencing and assembly.</title>
        <authorList>
            <person name="Park S."/>
        </authorList>
    </citation>
    <scope>NUCLEOTIDE SEQUENCE [LARGE SCALE GENOMIC DNA]</scope>
    <source>
        <strain evidence="5 6">DGU99</strain>
    </source>
</reference>
<comment type="caution">
    <text evidence="5">The sequence shown here is derived from an EMBL/GenBank/DDBJ whole genome shotgun (WGS) entry which is preliminary data.</text>
</comment>
<dbReference type="InterPro" id="IPR036514">
    <property type="entry name" value="SGNH_hydro_sf"/>
</dbReference>
<dbReference type="Gene3D" id="2.60.120.430">
    <property type="entry name" value="Galactose-binding lectin"/>
    <property type="match status" value="1"/>
</dbReference>
<evidence type="ECO:0000313" key="6">
    <source>
        <dbReference type="Proteomes" id="UP001398556"/>
    </source>
</evidence>
<dbReference type="InterPro" id="IPR037459">
    <property type="entry name" value="RhgT-like"/>
</dbReference>
<dbReference type="PANTHER" id="PTHR43695:SF1">
    <property type="entry name" value="RHAMNOGALACTURONAN ACETYLESTERASE"/>
    <property type="match status" value="1"/>
</dbReference>
<evidence type="ECO:0000256" key="3">
    <source>
        <dbReference type="SAM" id="SignalP"/>
    </source>
</evidence>
<gene>
    <name evidence="5" type="ORF">AAEO59_07635</name>
</gene>
<sequence>MILKSKLVWFLTFVVNFSFAFSVTNRNDTNITSGSKQEITKSNDSKITQTFLFGTKVQKKVDSNTITKPLAYHLGKAYGFDFNTVSNVKLHSNSFSCTAPTYFSVKLPEGNYQVSVVFGSKTKSTNTTIKAESRRLFVNKLELNKGQFVTKSFNVNVRTPKIDENSEIQLKDRDLGQLNWDDKLTLEFLGTVEVKSITIKSIDKVVNVYLAGDSTVTDQDLEPWASWGQFITNYFDQNVVVSNYAVSGATLRSFKSSLRLKKVLSIIKPGDYLIVEFAHNDEKEKGEGIGPWDSYSASLREFVQAARDKGANPILITPVQRRAFNADGTLRPTHGDYPDAMRKVAQEMNVPLVDITKLTTTLYESWGDEPSRKAFVQYPANTFPGQKEKLEDNTHFNSFGANEIALCVIKGLRDLNNPLAKYLIKDLPQYYPNQPNAFAKWTLPMSNRFEIVKPDGN</sequence>
<dbReference type="CDD" id="cd01821">
    <property type="entry name" value="Rhamnogalacturan_acetylesterase_like"/>
    <property type="match status" value="1"/>
</dbReference>
<feature type="chain" id="PRO_5046395325" evidence="3">
    <location>
        <begin position="21"/>
        <end position="457"/>
    </location>
</feature>
<comment type="similarity">
    <text evidence="1">Belongs to the 'GDSL' lipolytic enzyme family.</text>
</comment>
<evidence type="ECO:0000256" key="2">
    <source>
        <dbReference type="ARBA" id="ARBA00022801"/>
    </source>
</evidence>
<protein>
    <submittedName>
        <fullName evidence="5">Rhamnogalacturonan acetylesterase</fullName>
    </submittedName>
</protein>
<dbReference type="SUPFAM" id="SSF52266">
    <property type="entry name" value="SGNH hydrolase"/>
    <property type="match status" value="1"/>
</dbReference>
<feature type="domain" description="SGNH hydrolase-type esterase" evidence="4">
    <location>
        <begin position="212"/>
        <end position="368"/>
    </location>
</feature>
<evidence type="ECO:0000259" key="4">
    <source>
        <dbReference type="Pfam" id="PF13472"/>
    </source>
</evidence>
<name>A0ABU9HLJ8_9FLAO</name>
<organism evidence="5 6">
    <name type="scientific">Flavobacterium flavipallidum</name>
    <dbReference type="NCBI Taxonomy" id="3139140"/>
    <lineage>
        <taxon>Bacteria</taxon>
        <taxon>Pseudomonadati</taxon>
        <taxon>Bacteroidota</taxon>
        <taxon>Flavobacteriia</taxon>
        <taxon>Flavobacteriales</taxon>
        <taxon>Flavobacteriaceae</taxon>
        <taxon>Flavobacterium</taxon>
    </lineage>
</organism>
<dbReference type="Pfam" id="PF13472">
    <property type="entry name" value="Lipase_GDSL_2"/>
    <property type="match status" value="1"/>
</dbReference>
<proteinExistence type="inferred from homology"/>
<dbReference type="InterPro" id="IPR008979">
    <property type="entry name" value="Galactose-bd-like_sf"/>
</dbReference>
<accession>A0ABU9HLJ8</accession>
<evidence type="ECO:0000256" key="1">
    <source>
        <dbReference type="ARBA" id="ARBA00008668"/>
    </source>
</evidence>
<dbReference type="InterPro" id="IPR013830">
    <property type="entry name" value="SGNH_hydro"/>
</dbReference>